<comment type="caution">
    <text evidence="2">The sequence shown here is derived from an EMBL/GenBank/DDBJ whole genome shotgun (WGS) entry which is preliminary data.</text>
</comment>
<dbReference type="AlphaFoldDB" id="A0A849A695"/>
<accession>A0A849A695</accession>
<proteinExistence type="predicted"/>
<name>A0A849A695_9ACTN</name>
<evidence type="ECO:0000256" key="1">
    <source>
        <dbReference type="SAM" id="MobiDB-lite"/>
    </source>
</evidence>
<evidence type="ECO:0000313" key="3">
    <source>
        <dbReference type="Proteomes" id="UP000562984"/>
    </source>
</evidence>
<protein>
    <submittedName>
        <fullName evidence="2">Uncharacterized protein</fullName>
    </submittedName>
</protein>
<feature type="region of interest" description="Disordered" evidence="1">
    <location>
        <begin position="1"/>
        <end position="26"/>
    </location>
</feature>
<feature type="compositionally biased region" description="Basic and acidic residues" evidence="1">
    <location>
        <begin position="1"/>
        <end position="13"/>
    </location>
</feature>
<gene>
    <name evidence="2" type="ORF">HKD39_12455</name>
</gene>
<dbReference type="EMBL" id="JABEND010000007">
    <property type="protein sequence ID" value="NNG36504.1"/>
    <property type="molecule type" value="Genomic_DNA"/>
</dbReference>
<dbReference type="Proteomes" id="UP000562984">
    <property type="component" value="Unassembled WGS sequence"/>
</dbReference>
<evidence type="ECO:0000313" key="2">
    <source>
        <dbReference type="EMBL" id="NNG36504.1"/>
    </source>
</evidence>
<keyword evidence="3" id="KW-1185">Reference proteome</keyword>
<organism evidence="2 3">
    <name type="scientific">Nakamurella aerolata</name>
    <dbReference type="NCBI Taxonomy" id="1656892"/>
    <lineage>
        <taxon>Bacteria</taxon>
        <taxon>Bacillati</taxon>
        <taxon>Actinomycetota</taxon>
        <taxon>Actinomycetes</taxon>
        <taxon>Nakamurellales</taxon>
        <taxon>Nakamurellaceae</taxon>
        <taxon>Nakamurella</taxon>
    </lineage>
</organism>
<dbReference type="RefSeq" id="WP_171200206.1">
    <property type="nucleotide sequence ID" value="NZ_JABEND010000007.1"/>
</dbReference>
<sequence length="91" mass="10285">MRADVRRGNENRSGEPSGDASQDDRDVIDLASIEAYRKSRHLRRRLPAGRPCDESDNQPGGLRNRLWALGYVLKLVVAAVAGRRIRKSRCR</sequence>
<reference evidence="2 3" key="1">
    <citation type="submission" date="2020-05" db="EMBL/GenBank/DDBJ databases">
        <title>Nakamurella sp. DB0629 isolated from air conditioner.</title>
        <authorList>
            <person name="Kim D.H."/>
            <person name="Kim D.-U."/>
        </authorList>
    </citation>
    <scope>NUCLEOTIDE SEQUENCE [LARGE SCALE GENOMIC DNA]</scope>
    <source>
        <strain evidence="2 3">DB0629</strain>
    </source>
</reference>